<feature type="region of interest" description="Disordered" evidence="1">
    <location>
        <begin position="435"/>
        <end position="458"/>
    </location>
</feature>
<protein>
    <submittedName>
        <fullName evidence="2">Uncharacterized protein</fullName>
    </submittedName>
</protein>
<dbReference type="PANTHER" id="PTHR37911:SF1">
    <property type="entry name" value="OS04G0497900 PROTEIN"/>
    <property type="match status" value="1"/>
</dbReference>
<name>A0A2C9UED8_MANES</name>
<comment type="caution">
    <text evidence="2">The sequence shown here is derived from an EMBL/GenBank/DDBJ whole genome shotgun (WGS) entry which is preliminary data.</text>
</comment>
<evidence type="ECO:0000256" key="1">
    <source>
        <dbReference type="SAM" id="MobiDB-lite"/>
    </source>
</evidence>
<proteinExistence type="predicted"/>
<dbReference type="STRING" id="3983.A0A2C9UED8"/>
<dbReference type="OMA" id="HDWYKYG"/>
<feature type="compositionally biased region" description="Acidic residues" evidence="1">
    <location>
        <begin position="445"/>
        <end position="458"/>
    </location>
</feature>
<feature type="compositionally biased region" description="Basic residues" evidence="1">
    <location>
        <begin position="78"/>
        <end position="88"/>
    </location>
</feature>
<dbReference type="PANTHER" id="PTHR37911">
    <property type="entry name" value="OSJNBA0067K08.20 PROTEIN"/>
    <property type="match status" value="1"/>
</dbReference>
<accession>A0A2C9UED8</accession>
<reference evidence="3" key="1">
    <citation type="journal article" date="2016" name="Nat. Biotechnol.">
        <title>Sequencing wild and cultivated cassava and related species reveals extensive interspecific hybridization and genetic diversity.</title>
        <authorList>
            <person name="Bredeson J.V."/>
            <person name="Lyons J.B."/>
            <person name="Prochnik S.E."/>
            <person name="Wu G.A."/>
            <person name="Ha C.M."/>
            <person name="Edsinger-Gonzales E."/>
            <person name="Grimwood J."/>
            <person name="Schmutz J."/>
            <person name="Rabbi I.Y."/>
            <person name="Egesi C."/>
            <person name="Nauluvula P."/>
            <person name="Lebot V."/>
            <person name="Ndunguru J."/>
            <person name="Mkamilo G."/>
            <person name="Bart R.S."/>
            <person name="Setter T.L."/>
            <person name="Gleadow R.M."/>
            <person name="Kulakow P."/>
            <person name="Ferguson M.E."/>
            <person name="Rounsley S."/>
            <person name="Rokhsar D.S."/>
        </authorList>
    </citation>
    <scope>NUCLEOTIDE SEQUENCE [LARGE SCALE GENOMIC DNA]</scope>
    <source>
        <strain evidence="3">cv. AM560-2</strain>
    </source>
</reference>
<dbReference type="Proteomes" id="UP000091857">
    <property type="component" value="Chromosome 15"/>
</dbReference>
<dbReference type="EMBL" id="CM004401">
    <property type="protein sequence ID" value="OAY28790.1"/>
    <property type="molecule type" value="Genomic_DNA"/>
</dbReference>
<evidence type="ECO:0000313" key="3">
    <source>
        <dbReference type="Proteomes" id="UP000091857"/>
    </source>
</evidence>
<sequence length="578" mass="67794">MLMAQDLSFSKTLNPTFSPLLIHPKTLTIKPQLLSTVSLFRRNASSRREICAFAGRSKKKPGGTSPGRIDGNPEFRRQAKRSARQKSRKLAESLFYRLKNPNKNYADNFSEEELNLIGLGYDRMVRFMDKDDPNLKHPYDWYKYGEFGPYSWRGVVVGDPIAGRFTDERVTMYSEVKDQEEWEKIEQFEMEVDFGERLKILDKNVGFRHYWVFVRHPKWRLSEQPWQQWTLVSEVVLEAGKQRIDKWNLMARLGNYTRKLITQCAAWFRPDIIYVKRPVYQCRFEPQEDFFRALTPLLDPKTERDFMCELRNEDNGGSVEMCTYYEGLCKIVKVSQKAFVDDVVNAYEKLSDEKKSDCLEFLLKNHPVLLLHPYTKEWKAKLEEMEMGCDAPDEDDDHSNENEFTDWIEDYGEGDTDNDDDDQEDVVVDMEIGKDDGVSGTEVEGLNEDADEEEDERYWEEKFRKEVSSAEAMENLARWSVETTTELYKKQLKAMEKQEKVKNEDGDETALRGVRAKVSPKEWEIAGIGRWRKRVRKSKIPPELFLRAAVRPFTYRNLVKEIVLTRHAILDGEIGRKE</sequence>
<gene>
    <name evidence="2" type="ORF">MANES_15G094800v8</name>
</gene>
<dbReference type="OrthoDB" id="1923815at2759"/>
<feature type="region of interest" description="Disordered" evidence="1">
    <location>
        <begin position="53"/>
        <end position="88"/>
    </location>
</feature>
<dbReference type="Gramene" id="Manes.15G094800.1.v8.1">
    <property type="protein sequence ID" value="Manes.15G094800.1.v8.1.CDS.1"/>
    <property type="gene ID" value="Manes.15G094800.v8.1"/>
</dbReference>
<dbReference type="AlphaFoldDB" id="A0A2C9UED8"/>
<keyword evidence="3" id="KW-1185">Reference proteome</keyword>
<organism evidence="2 3">
    <name type="scientific">Manihot esculenta</name>
    <name type="common">Cassava</name>
    <name type="synonym">Jatropha manihot</name>
    <dbReference type="NCBI Taxonomy" id="3983"/>
    <lineage>
        <taxon>Eukaryota</taxon>
        <taxon>Viridiplantae</taxon>
        <taxon>Streptophyta</taxon>
        <taxon>Embryophyta</taxon>
        <taxon>Tracheophyta</taxon>
        <taxon>Spermatophyta</taxon>
        <taxon>Magnoliopsida</taxon>
        <taxon>eudicotyledons</taxon>
        <taxon>Gunneridae</taxon>
        <taxon>Pentapetalae</taxon>
        <taxon>rosids</taxon>
        <taxon>fabids</taxon>
        <taxon>Malpighiales</taxon>
        <taxon>Euphorbiaceae</taxon>
        <taxon>Crotonoideae</taxon>
        <taxon>Manihoteae</taxon>
        <taxon>Manihot</taxon>
    </lineage>
</organism>
<evidence type="ECO:0000313" key="2">
    <source>
        <dbReference type="EMBL" id="OAY28790.1"/>
    </source>
</evidence>